<dbReference type="AlphaFoldDB" id="A0A318U1M3"/>
<organism evidence="1 2">
    <name type="scientific">Ureibacillus chungkukjangi</name>
    <dbReference type="NCBI Taxonomy" id="1202712"/>
    <lineage>
        <taxon>Bacteria</taxon>
        <taxon>Bacillati</taxon>
        <taxon>Bacillota</taxon>
        <taxon>Bacilli</taxon>
        <taxon>Bacillales</taxon>
        <taxon>Caryophanaceae</taxon>
        <taxon>Ureibacillus</taxon>
    </lineage>
</organism>
<protein>
    <submittedName>
        <fullName evidence="1">Uncharacterized protein</fullName>
    </submittedName>
</protein>
<evidence type="ECO:0000313" key="1">
    <source>
        <dbReference type="EMBL" id="PYF05849.1"/>
    </source>
</evidence>
<accession>A0A318U1M3</accession>
<dbReference type="RefSeq" id="WP_235867646.1">
    <property type="nucleotide sequence ID" value="NZ_CP085009.1"/>
</dbReference>
<reference evidence="1 2" key="1">
    <citation type="submission" date="2018-06" db="EMBL/GenBank/DDBJ databases">
        <title>Genomic Encyclopedia of Archaeal and Bacterial Type Strains, Phase II (KMG-II): from individual species to whole genera.</title>
        <authorList>
            <person name="Goeker M."/>
        </authorList>
    </citation>
    <scope>NUCLEOTIDE SEQUENCE [LARGE SCALE GENOMIC DNA]</scope>
    <source>
        <strain evidence="1 2">KACC 16626</strain>
    </source>
</reference>
<gene>
    <name evidence="1" type="ORF">BJ095_11428</name>
</gene>
<dbReference type="EMBL" id="QJTJ01000014">
    <property type="protein sequence ID" value="PYF05849.1"/>
    <property type="molecule type" value="Genomic_DNA"/>
</dbReference>
<evidence type="ECO:0000313" key="2">
    <source>
        <dbReference type="Proteomes" id="UP000247416"/>
    </source>
</evidence>
<dbReference type="Proteomes" id="UP000247416">
    <property type="component" value="Unassembled WGS sequence"/>
</dbReference>
<sequence>MKLGKTIKTIMKVAPIVYPIVKKAMDKKKASRTGYRINGRDY</sequence>
<name>A0A318U1M3_9BACL</name>
<comment type="caution">
    <text evidence="1">The sequence shown here is derived from an EMBL/GenBank/DDBJ whole genome shotgun (WGS) entry which is preliminary data.</text>
</comment>
<proteinExistence type="predicted"/>
<keyword evidence="2" id="KW-1185">Reference proteome</keyword>